<dbReference type="AlphaFoldDB" id="A0AAD4D1P5"/>
<feature type="region of interest" description="Disordered" evidence="1">
    <location>
        <begin position="1"/>
        <end position="349"/>
    </location>
</feature>
<feature type="region of interest" description="Disordered" evidence="1">
    <location>
        <begin position="420"/>
        <end position="469"/>
    </location>
</feature>
<feature type="region of interest" description="Disordered" evidence="1">
    <location>
        <begin position="593"/>
        <end position="650"/>
    </location>
</feature>
<accession>A0AAD4D1P5</accession>
<protein>
    <submittedName>
        <fullName evidence="2">Uncharacterized protein</fullName>
    </submittedName>
</protein>
<feature type="compositionally biased region" description="Polar residues" evidence="1">
    <location>
        <begin position="58"/>
        <end position="72"/>
    </location>
</feature>
<evidence type="ECO:0000313" key="3">
    <source>
        <dbReference type="Proteomes" id="UP001194580"/>
    </source>
</evidence>
<feature type="compositionally biased region" description="Polar residues" evidence="1">
    <location>
        <begin position="621"/>
        <end position="648"/>
    </location>
</feature>
<feature type="compositionally biased region" description="Basic and acidic residues" evidence="1">
    <location>
        <begin position="228"/>
        <end position="242"/>
    </location>
</feature>
<gene>
    <name evidence="2" type="ORF">BGZ95_005995</name>
</gene>
<feature type="compositionally biased region" description="Low complexity" evidence="1">
    <location>
        <begin position="1"/>
        <end position="19"/>
    </location>
</feature>
<feature type="region of interest" description="Disordered" evidence="1">
    <location>
        <begin position="541"/>
        <end position="578"/>
    </location>
</feature>
<feature type="compositionally biased region" description="Basic and acidic residues" evidence="1">
    <location>
        <begin position="304"/>
        <end position="313"/>
    </location>
</feature>
<dbReference type="EMBL" id="JAAAIL010002783">
    <property type="protein sequence ID" value="KAG0254532.1"/>
    <property type="molecule type" value="Genomic_DNA"/>
</dbReference>
<feature type="compositionally biased region" description="Low complexity" evidence="1">
    <location>
        <begin position="420"/>
        <end position="455"/>
    </location>
</feature>
<feature type="compositionally biased region" description="Basic residues" evidence="1">
    <location>
        <begin position="294"/>
        <end position="303"/>
    </location>
</feature>
<feature type="compositionally biased region" description="Polar residues" evidence="1">
    <location>
        <begin position="109"/>
        <end position="118"/>
    </location>
</feature>
<keyword evidence="3" id="KW-1185">Reference proteome</keyword>
<name>A0AAD4D1P5_9FUNG</name>
<proteinExistence type="predicted"/>
<reference evidence="2" key="1">
    <citation type="journal article" date="2020" name="Fungal Divers.">
        <title>Resolving the Mortierellaceae phylogeny through synthesis of multi-gene phylogenetics and phylogenomics.</title>
        <authorList>
            <person name="Vandepol N."/>
            <person name="Liber J."/>
            <person name="Desiro A."/>
            <person name="Na H."/>
            <person name="Kennedy M."/>
            <person name="Barry K."/>
            <person name="Grigoriev I.V."/>
            <person name="Miller A.N."/>
            <person name="O'Donnell K."/>
            <person name="Stajich J.E."/>
            <person name="Bonito G."/>
        </authorList>
    </citation>
    <scope>NUCLEOTIDE SEQUENCE</scope>
    <source>
        <strain evidence="2">NRRL 28262</strain>
    </source>
</reference>
<comment type="caution">
    <text evidence="2">The sequence shown here is derived from an EMBL/GenBank/DDBJ whole genome shotgun (WGS) entry which is preliminary data.</text>
</comment>
<feature type="compositionally biased region" description="Polar residues" evidence="1">
    <location>
        <begin position="327"/>
        <end position="336"/>
    </location>
</feature>
<organism evidence="2 3">
    <name type="scientific">Linnemannia exigua</name>
    <dbReference type="NCBI Taxonomy" id="604196"/>
    <lineage>
        <taxon>Eukaryota</taxon>
        <taxon>Fungi</taxon>
        <taxon>Fungi incertae sedis</taxon>
        <taxon>Mucoromycota</taxon>
        <taxon>Mortierellomycotina</taxon>
        <taxon>Mortierellomycetes</taxon>
        <taxon>Mortierellales</taxon>
        <taxon>Mortierellaceae</taxon>
        <taxon>Linnemannia</taxon>
    </lineage>
</organism>
<sequence length="757" mass="79714">AAVASITAASPAATTTTSSGHLRGPQPVLEEGGTRSGHLYIPKPTPTLTARPPAPMTVNTTRINLHSTPTNKSTVSGAAPTPAPVPTPTKTPATGQVRKPVAVAGKQNPGASGDSNNGFVYPKATRKPVGGSKPAIAAKPKNLAAQSQSQSQSQSADPPGSDHTTYRPMDAASHREFDQRLRRLPQETVTAAAVSRGRSTSHDKGSLASTASMRAPQMIAVPPSSAEGAERRSVSPRGERITHVTRGFQAPREATLEEEPGEGAVKVDWERAAVSRQRGPTEGWRGAAGDGDHHRHGLQHNQHHGHEPQDRDHRSRHGHAPAEGSPQYENNASANRTVDDDQVTQETTHSEIRAQAIAAANSFRAKGANSGGYVVNTGKLRQVIKNNTDNSLGGGGGSGHLMQALADGAMSAASAAASGLGWGQQSSPLSSSPQAAQGRPTRPHQQQPHYQQSPPKSRHLDRAPGRNHHLQNPVEQAHDLTMKDIHFQTLAPGEYVVKQTVYDPLPQVLSSPPQVATTVTPTTMASAPTTQTTTIPVTYNQQNQREKDHQQQQQQQQPPRQSPPQPASRVMDTPSRIDPLPPIPIAVAIEAHPDNNHPITPTPTGIPPPRLDKTLPKIQEQPASQSRILNHKQQQGVEEAPSSETATRPSAVAMTGSVTAAIFNSSSNIIVPPAASSAFRPLAAQVKTAAQMERARYYYGRAAETSATSGATALAAASSAANGPSASAAGGVGGVKAINPKLQEYIQKYNLAANTRS</sequence>
<feature type="non-terminal residue" evidence="2">
    <location>
        <position position="1"/>
    </location>
</feature>
<feature type="compositionally biased region" description="Low complexity" evidence="1">
    <location>
        <begin position="144"/>
        <end position="156"/>
    </location>
</feature>
<feature type="compositionally biased region" description="Pro residues" evidence="1">
    <location>
        <begin position="600"/>
        <end position="609"/>
    </location>
</feature>
<evidence type="ECO:0000256" key="1">
    <source>
        <dbReference type="SAM" id="MobiDB-lite"/>
    </source>
</evidence>
<evidence type="ECO:0000313" key="2">
    <source>
        <dbReference type="EMBL" id="KAG0254532.1"/>
    </source>
</evidence>
<feature type="compositionally biased region" description="Basic and acidic residues" evidence="1">
    <location>
        <begin position="172"/>
        <end position="185"/>
    </location>
</feature>
<dbReference type="Proteomes" id="UP001194580">
    <property type="component" value="Unassembled WGS sequence"/>
</dbReference>